<sequence>MNPGFQITPVENGLRGSLYAVQVSGQEKTEFDRFLESEEVRAASEYRALVTRLDDMVERLGFREQFFKKEGSIRDSVEALHYGNGKLRLYCLRWSSALLIVGYGGVKTTRTYQENPVLREAVAFLQEVDARVAARQKTGEIHIDPDTGLISGDLVFSGED</sequence>
<proteinExistence type="predicted"/>
<accession>A0A165LUA2</accession>
<dbReference type="RefSeq" id="WP_303681418.1">
    <property type="nucleotide sequence ID" value="NZ_LVWG01000026.1"/>
</dbReference>
<organism evidence="1 2">
    <name type="scientific">Pelodictyon luteolum</name>
    <dbReference type="NCBI Taxonomy" id="1100"/>
    <lineage>
        <taxon>Bacteria</taxon>
        <taxon>Pseudomonadati</taxon>
        <taxon>Chlorobiota</taxon>
        <taxon>Chlorobiia</taxon>
        <taxon>Chlorobiales</taxon>
        <taxon>Chlorobiaceae</taxon>
        <taxon>Chlorobium/Pelodictyon group</taxon>
        <taxon>Pelodictyon</taxon>
    </lineage>
</organism>
<dbReference type="Proteomes" id="UP000076481">
    <property type="component" value="Unassembled WGS sequence"/>
</dbReference>
<reference evidence="1 2" key="1">
    <citation type="submission" date="2016-03" db="EMBL/GenBank/DDBJ databases">
        <title>Speciation and ecological success in dimly lit waters: horizontal gene transfer in a green sulfur bacteria bloom unveiled by metagenomic assembly.</title>
        <authorList>
            <person name="Llorens-Mares T."/>
            <person name="Liu Z."/>
            <person name="Allen L.Z."/>
            <person name="Rusch D.B."/>
            <person name="Craig M.T."/>
            <person name="Dupont C.L."/>
            <person name="Bryant D.A."/>
            <person name="Casamayor E.O."/>
        </authorList>
    </citation>
    <scope>NUCLEOTIDE SEQUENCE [LARGE SCALE GENOMIC DNA]</scope>
    <source>
        <strain evidence="1">CIII</strain>
    </source>
</reference>
<dbReference type="EMBL" id="LVWG01000026">
    <property type="protein sequence ID" value="KZK74440.1"/>
    <property type="molecule type" value="Genomic_DNA"/>
</dbReference>
<evidence type="ECO:0000313" key="2">
    <source>
        <dbReference type="Proteomes" id="UP000076481"/>
    </source>
</evidence>
<evidence type="ECO:0000313" key="1">
    <source>
        <dbReference type="EMBL" id="KZK74440.1"/>
    </source>
</evidence>
<gene>
    <name evidence="1" type="ORF">A3K90_08740</name>
</gene>
<protein>
    <submittedName>
        <fullName evidence="1">Uncharacterized protein</fullName>
    </submittedName>
</protein>
<name>A0A165LUA2_PELLU</name>
<dbReference type="AlphaFoldDB" id="A0A165LUA2"/>
<comment type="caution">
    <text evidence="1">The sequence shown here is derived from an EMBL/GenBank/DDBJ whole genome shotgun (WGS) entry which is preliminary data.</text>
</comment>